<dbReference type="InterPro" id="IPR036650">
    <property type="entry name" value="CAT_RNA-bd_dom_sf"/>
</dbReference>
<dbReference type="AlphaFoldDB" id="A0A8T0YI08"/>
<feature type="non-terminal residue" evidence="3">
    <location>
        <position position="147"/>
    </location>
</feature>
<dbReference type="InterPro" id="IPR036634">
    <property type="entry name" value="PRD_sf"/>
</dbReference>
<dbReference type="PROSITE" id="PS51372">
    <property type="entry name" value="PRD_2"/>
    <property type="match status" value="1"/>
</dbReference>
<dbReference type="InterPro" id="IPR004341">
    <property type="entry name" value="CAT_RNA-bd_dom"/>
</dbReference>
<dbReference type="GO" id="GO:0006355">
    <property type="term" value="P:regulation of DNA-templated transcription"/>
    <property type="evidence" value="ECO:0007669"/>
    <property type="project" value="InterPro"/>
</dbReference>
<keyword evidence="1" id="KW-0677">Repeat</keyword>
<dbReference type="InterPro" id="IPR050661">
    <property type="entry name" value="BglG_antiterminators"/>
</dbReference>
<dbReference type="SUPFAM" id="SSF50151">
    <property type="entry name" value="SacY-like RNA-binding domain"/>
    <property type="match status" value="1"/>
</dbReference>
<organism evidence="3 4">
    <name type="scientific">Phytophthora cactorum</name>
    <dbReference type="NCBI Taxonomy" id="29920"/>
    <lineage>
        <taxon>Eukaryota</taxon>
        <taxon>Sar</taxon>
        <taxon>Stramenopiles</taxon>
        <taxon>Oomycota</taxon>
        <taxon>Peronosporomycetes</taxon>
        <taxon>Peronosporales</taxon>
        <taxon>Peronosporaceae</taxon>
        <taxon>Phytophthora</taxon>
    </lineage>
</organism>
<dbReference type="Gene3D" id="2.30.24.10">
    <property type="entry name" value="CAT RNA-binding domain"/>
    <property type="match status" value="1"/>
</dbReference>
<name>A0A8T0YI08_9STRA</name>
<dbReference type="PANTHER" id="PTHR30185">
    <property type="entry name" value="CRYPTIC BETA-GLUCOSIDE BGL OPERON ANTITERMINATOR"/>
    <property type="match status" value="1"/>
</dbReference>
<gene>
    <name evidence="3" type="ORF">PC115_g26035</name>
</gene>
<protein>
    <recommendedName>
        <fullName evidence="2">PRD domain-containing protein</fullName>
    </recommendedName>
</protein>
<evidence type="ECO:0000313" key="3">
    <source>
        <dbReference type="EMBL" id="KAG2851193.1"/>
    </source>
</evidence>
<dbReference type="PANTHER" id="PTHR30185:SF15">
    <property type="entry name" value="CRYPTIC BETA-GLUCOSIDE BGL OPERON ANTITERMINATOR"/>
    <property type="match status" value="1"/>
</dbReference>
<proteinExistence type="predicted"/>
<evidence type="ECO:0000313" key="4">
    <source>
        <dbReference type="Proteomes" id="UP000774804"/>
    </source>
</evidence>
<dbReference type="InterPro" id="IPR011608">
    <property type="entry name" value="PRD"/>
</dbReference>
<dbReference type="SMART" id="SM01061">
    <property type="entry name" value="CAT_RBD"/>
    <property type="match status" value="1"/>
</dbReference>
<accession>A0A8T0YI08</accession>
<evidence type="ECO:0000259" key="2">
    <source>
        <dbReference type="PROSITE" id="PS51372"/>
    </source>
</evidence>
<feature type="domain" description="PRD" evidence="2">
    <location>
        <begin position="69"/>
        <end position="147"/>
    </location>
</feature>
<dbReference type="SUPFAM" id="SSF63520">
    <property type="entry name" value="PTS-regulatory domain, PRD"/>
    <property type="match status" value="1"/>
</dbReference>
<dbReference type="Pfam" id="PF00874">
    <property type="entry name" value="PRD"/>
    <property type="match status" value="1"/>
</dbReference>
<dbReference type="Pfam" id="PF03123">
    <property type="entry name" value="CAT_RBD"/>
    <property type="match status" value="1"/>
</dbReference>
<sequence>MLQVERVVGSNIVLARSHQNTKEYVLIGKGLGFAFKGESTVQADDPRIEKRFRLEDREEWGQAQELMKDLDPNVIDISDRIIRLITDQFPGKLNDKIYLALPSHIQFTLYRIRNGMEILNPFLMETKLSFPKEFEIASEAAAMIGEA</sequence>
<dbReference type="Gene3D" id="1.10.1790.10">
    <property type="entry name" value="PRD domain"/>
    <property type="match status" value="1"/>
</dbReference>
<dbReference type="Proteomes" id="UP000774804">
    <property type="component" value="Unassembled WGS sequence"/>
</dbReference>
<reference evidence="3" key="1">
    <citation type="submission" date="2018-10" db="EMBL/GenBank/DDBJ databases">
        <title>Effector identification in a new, highly contiguous assembly of the strawberry crown rot pathogen Phytophthora cactorum.</title>
        <authorList>
            <person name="Armitage A.D."/>
            <person name="Nellist C.F."/>
            <person name="Bates H."/>
            <person name="Vickerstaff R.J."/>
            <person name="Harrison R.J."/>
        </authorList>
    </citation>
    <scope>NUCLEOTIDE SEQUENCE</scope>
    <source>
        <strain evidence="3">4032</strain>
    </source>
</reference>
<dbReference type="EMBL" id="RCMI01006584">
    <property type="protein sequence ID" value="KAG2851193.1"/>
    <property type="molecule type" value="Genomic_DNA"/>
</dbReference>
<comment type="caution">
    <text evidence="3">The sequence shown here is derived from an EMBL/GenBank/DDBJ whole genome shotgun (WGS) entry which is preliminary data.</text>
</comment>
<dbReference type="GO" id="GO:0003723">
    <property type="term" value="F:RNA binding"/>
    <property type="evidence" value="ECO:0007669"/>
    <property type="project" value="InterPro"/>
</dbReference>
<evidence type="ECO:0000256" key="1">
    <source>
        <dbReference type="ARBA" id="ARBA00022737"/>
    </source>
</evidence>